<keyword evidence="5" id="KW-1185">Reference proteome</keyword>
<feature type="region of interest" description="Disordered" evidence="2">
    <location>
        <begin position="42"/>
        <end position="121"/>
    </location>
</feature>
<name>A0ABQ1D3U0_9ACTN</name>
<dbReference type="EMBL" id="BLLO01000015">
    <property type="protein sequence ID" value="GFH77217.1"/>
    <property type="molecule type" value="Genomic_DNA"/>
</dbReference>
<feature type="compositionally biased region" description="Basic residues" evidence="2">
    <location>
        <begin position="96"/>
        <end position="113"/>
    </location>
</feature>
<reference evidence="4 5" key="1">
    <citation type="submission" date="2020-02" db="EMBL/GenBank/DDBJ databases">
        <title>Whole genome shotgun sequence of Streptomyces gougerotii NBRC 13043.</title>
        <authorList>
            <person name="Ichikawa N."/>
            <person name="Komaki H."/>
            <person name="Tamura T."/>
        </authorList>
    </citation>
    <scope>NUCLEOTIDE SEQUENCE [LARGE SCALE GENOMIC DNA]</scope>
    <source>
        <strain evidence="4 5">NBRC 13043</strain>
    </source>
</reference>
<protein>
    <recommendedName>
        <fullName evidence="3">TerD domain-containing protein</fullName>
    </recommendedName>
</protein>
<evidence type="ECO:0000256" key="1">
    <source>
        <dbReference type="ARBA" id="ARBA00008775"/>
    </source>
</evidence>
<evidence type="ECO:0000256" key="2">
    <source>
        <dbReference type="SAM" id="MobiDB-lite"/>
    </source>
</evidence>
<evidence type="ECO:0000313" key="5">
    <source>
        <dbReference type="Proteomes" id="UP000480804"/>
    </source>
</evidence>
<proteinExistence type="inferred from homology"/>
<accession>A0ABQ1D3U0</accession>
<dbReference type="Pfam" id="PF02342">
    <property type="entry name" value="TerD"/>
    <property type="match status" value="1"/>
</dbReference>
<sequence>MAAECLGDRVREMSKGANVALAALSEDAASVVVHLSWSSAAGEGDADVSVLPAGAGRQGPRRRDFYFYNHPASPDGSVQLLGKTPAGKRSEGPRQPRPRRGPARRGAHRHRRQPSTAAGAS</sequence>
<comment type="caution">
    <text evidence="4">The sequence shown here is derived from an EMBL/GenBank/DDBJ whole genome shotgun (WGS) entry which is preliminary data.</text>
</comment>
<comment type="similarity">
    <text evidence="1">Belongs to the CAPAB/TerDEXZ family.</text>
</comment>
<dbReference type="PANTHER" id="PTHR32097">
    <property type="entry name" value="CAMP-BINDING PROTEIN 1-RELATED"/>
    <property type="match status" value="1"/>
</dbReference>
<feature type="domain" description="TerD" evidence="3">
    <location>
        <begin position="12"/>
        <end position="89"/>
    </location>
</feature>
<dbReference type="Proteomes" id="UP000480804">
    <property type="component" value="Unassembled WGS sequence"/>
</dbReference>
<evidence type="ECO:0000259" key="3">
    <source>
        <dbReference type="Pfam" id="PF02342"/>
    </source>
</evidence>
<dbReference type="PANTHER" id="PTHR32097:SF4">
    <property type="entry name" value="GENERAL STRESS PROTEIN 16U"/>
    <property type="match status" value="1"/>
</dbReference>
<gene>
    <name evidence="4" type="ORF">Sgou_18870</name>
</gene>
<organism evidence="4 5">
    <name type="scientific">Streptomyces gougerotii</name>
    <dbReference type="NCBI Taxonomy" id="53448"/>
    <lineage>
        <taxon>Bacteria</taxon>
        <taxon>Bacillati</taxon>
        <taxon>Actinomycetota</taxon>
        <taxon>Actinomycetes</taxon>
        <taxon>Kitasatosporales</taxon>
        <taxon>Streptomycetaceae</taxon>
        <taxon>Streptomyces</taxon>
        <taxon>Streptomyces diastaticus group</taxon>
    </lineage>
</organism>
<evidence type="ECO:0000313" key="4">
    <source>
        <dbReference type="EMBL" id="GFH77217.1"/>
    </source>
</evidence>
<dbReference type="InterPro" id="IPR003325">
    <property type="entry name" value="TerD"/>
</dbReference>
<dbReference type="Gene3D" id="2.60.60.30">
    <property type="entry name" value="sav2460 like domains"/>
    <property type="match status" value="1"/>
</dbReference>
<dbReference type="InterPro" id="IPR051324">
    <property type="entry name" value="Stress/Tellurium_Resist"/>
</dbReference>